<sequence>MHWELCFQASLLATNGWYKELLKGDGAWLEAFPPPSRPTQAVISLSPPKVLEFVKIHSLNLPRHTPPLISVLSFDDWTSLLWTAAHDKPAFPALTKSLVMHAREKQQEDLLIEVAIRNELAVREKSLVELWGAKPAFHAGLISADSRNEVDASRSDEEEEDEGLILTEEEKAFHTQLMATSRVDMAKAVEENQRSEVNRYTRNAFLPLAPSRWLESESVRLDYKLWDMATYNHSAPINEKSYQFLASLTHEEMRLCKERSLSENIELIRGNYPLTANDMNLPLVGEIDRTKYVVTRPALAVRGFLAAKGQPAMVELKRIWNVGRPYLKCRCVQEGKGDCKKNITWLDHIFWFLLANLEYLFPAAPTLRARIRAFRVIVKGRWRAAVLASVVFYYMREIMEMMAVNVLSDPTRRPDNILDDRSVMMHKFTRTMAQLMLPPRFVTEATRRKRRSTEADNEAGTAKRAKQTTLSFYVRPQHDHSPVMTPGAPAMDDTPPSSCVSTQADGQTSASSTAPRRSPRGLTMAKSLFKS</sequence>
<evidence type="ECO:0000256" key="1">
    <source>
        <dbReference type="SAM" id="MobiDB-lite"/>
    </source>
</evidence>
<feature type="compositionally biased region" description="Polar residues" evidence="1">
    <location>
        <begin position="495"/>
        <end position="507"/>
    </location>
</feature>
<dbReference type="Gramene" id="GBG89214">
    <property type="protein sequence ID" value="GBG89214"/>
    <property type="gene ID" value="CBR_g48922"/>
</dbReference>
<protein>
    <submittedName>
        <fullName evidence="2">Uncharacterized protein</fullName>
    </submittedName>
</protein>
<dbReference type="Proteomes" id="UP000265515">
    <property type="component" value="Unassembled WGS sequence"/>
</dbReference>
<feature type="region of interest" description="Disordered" evidence="1">
    <location>
        <begin position="444"/>
        <end position="531"/>
    </location>
</feature>
<dbReference type="EMBL" id="BFEA01000723">
    <property type="protein sequence ID" value="GBG89214.1"/>
    <property type="molecule type" value="Genomic_DNA"/>
</dbReference>
<name>A0A388M3R3_CHABU</name>
<evidence type="ECO:0000313" key="2">
    <source>
        <dbReference type="EMBL" id="GBG89214.1"/>
    </source>
</evidence>
<reference evidence="2 3" key="1">
    <citation type="journal article" date="2018" name="Cell">
        <title>The Chara Genome: Secondary Complexity and Implications for Plant Terrestrialization.</title>
        <authorList>
            <person name="Nishiyama T."/>
            <person name="Sakayama H."/>
            <person name="Vries J.D."/>
            <person name="Buschmann H."/>
            <person name="Saint-Marcoux D."/>
            <person name="Ullrich K.K."/>
            <person name="Haas F.B."/>
            <person name="Vanderstraeten L."/>
            <person name="Becker D."/>
            <person name="Lang D."/>
            <person name="Vosolsobe S."/>
            <person name="Rombauts S."/>
            <person name="Wilhelmsson P.K.I."/>
            <person name="Janitza P."/>
            <person name="Kern R."/>
            <person name="Heyl A."/>
            <person name="Rumpler F."/>
            <person name="Villalobos L.I.A.C."/>
            <person name="Clay J.M."/>
            <person name="Skokan R."/>
            <person name="Toyoda A."/>
            <person name="Suzuki Y."/>
            <person name="Kagoshima H."/>
            <person name="Schijlen E."/>
            <person name="Tajeshwar N."/>
            <person name="Catarino B."/>
            <person name="Hetherington A.J."/>
            <person name="Saltykova A."/>
            <person name="Bonnot C."/>
            <person name="Breuninger H."/>
            <person name="Symeonidi A."/>
            <person name="Radhakrishnan G.V."/>
            <person name="Van Nieuwerburgh F."/>
            <person name="Deforce D."/>
            <person name="Chang C."/>
            <person name="Karol K.G."/>
            <person name="Hedrich R."/>
            <person name="Ulvskov P."/>
            <person name="Glockner G."/>
            <person name="Delwiche C.F."/>
            <person name="Petrasek J."/>
            <person name="Van de Peer Y."/>
            <person name="Friml J."/>
            <person name="Beilby M."/>
            <person name="Dolan L."/>
            <person name="Kohara Y."/>
            <person name="Sugano S."/>
            <person name="Fujiyama A."/>
            <person name="Delaux P.-M."/>
            <person name="Quint M."/>
            <person name="TheiBen G."/>
            <person name="Hagemann M."/>
            <person name="Harholt J."/>
            <person name="Dunand C."/>
            <person name="Zachgo S."/>
            <person name="Langdale J."/>
            <person name="Maumus F."/>
            <person name="Straeten D.V.D."/>
            <person name="Gould S.B."/>
            <person name="Rensing S.A."/>
        </authorList>
    </citation>
    <scope>NUCLEOTIDE SEQUENCE [LARGE SCALE GENOMIC DNA]</scope>
    <source>
        <strain evidence="2 3">S276</strain>
    </source>
</reference>
<proteinExistence type="predicted"/>
<organism evidence="2 3">
    <name type="scientific">Chara braunii</name>
    <name type="common">Braun's stonewort</name>
    <dbReference type="NCBI Taxonomy" id="69332"/>
    <lineage>
        <taxon>Eukaryota</taxon>
        <taxon>Viridiplantae</taxon>
        <taxon>Streptophyta</taxon>
        <taxon>Charophyceae</taxon>
        <taxon>Charales</taxon>
        <taxon>Characeae</taxon>
        <taxon>Chara</taxon>
    </lineage>
</organism>
<dbReference type="AlphaFoldDB" id="A0A388M3R3"/>
<evidence type="ECO:0000313" key="3">
    <source>
        <dbReference type="Proteomes" id="UP000265515"/>
    </source>
</evidence>
<gene>
    <name evidence="2" type="ORF">CBR_g48922</name>
</gene>
<comment type="caution">
    <text evidence="2">The sequence shown here is derived from an EMBL/GenBank/DDBJ whole genome shotgun (WGS) entry which is preliminary data.</text>
</comment>
<accession>A0A388M3R3</accession>
<keyword evidence="3" id="KW-1185">Reference proteome</keyword>